<dbReference type="InterPro" id="IPR023214">
    <property type="entry name" value="HAD_sf"/>
</dbReference>
<evidence type="ECO:0008006" key="7">
    <source>
        <dbReference type="Google" id="ProtNLM"/>
    </source>
</evidence>
<name>A0A1E5LFF2_9BACI</name>
<keyword evidence="2" id="KW-0479">Metal-binding</keyword>
<keyword evidence="3" id="KW-0378">Hydrolase</keyword>
<dbReference type="GO" id="GO:0016791">
    <property type="term" value="F:phosphatase activity"/>
    <property type="evidence" value="ECO:0007669"/>
    <property type="project" value="TreeGrafter"/>
</dbReference>
<dbReference type="PANTHER" id="PTHR46470">
    <property type="entry name" value="N-ACYLNEURAMINATE-9-PHOSPHATASE"/>
    <property type="match status" value="1"/>
</dbReference>
<gene>
    <name evidence="5" type="ORF">BFG57_02005</name>
</gene>
<accession>A0A1E5LFF2</accession>
<dbReference type="InterPro" id="IPR006439">
    <property type="entry name" value="HAD-SF_hydro_IA"/>
</dbReference>
<dbReference type="RefSeq" id="WP_069717235.1">
    <property type="nucleotide sequence ID" value="NZ_MJEH01000022.1"/>
</dbReference>
<comment type="caution">
    <text evidence="5">The sequence shown here is derived from an EMBL/GenBank/DDBJ whole genome shotgun (WGS) entry which is preliminary data.</text>
</comment>
<keyword evidence="4" id="KW-0460">Magnesium</keyword>
<dbReference type="STRING" id="1305675.BFG57_02005"/>
<dbReference type="NCBIfam" id="TIGR01509">
    <property type="entry name" value="HAD-SF-IA-v3"/>
    <property type="match status" value="1"/>
</dbReference>
<evidence type="ECO:0000256" key="2">
    <source>
        <dbReference type="ARBA" id="ARBA00022723"/>
    </source>
</evidence>
<dbReference type="InterPro" id="IPR051400">
    <property type="entry name" value="HAD-like_hydrolase"/>
</dbReference>
<evidence type="ECO:0000313" key="5">
    <source>
        <dbReference type="EMBL" id="OEH92793.1"/>
    </source>
</evidence>
<dbReference type="EMBL" id="MJEH01000022">
    <property type="protein sequence ID" value="OEH92793.1"/>
    <property type="molecule type" value="Genomic_DNA"/>
</dbReference>
<keyword evidence="6" id="KW-1185">Reference proteome</keyword>
<dbReference type="SFLD" id="SFLDS00003">
    <property type="entry name" value="Haloacid_Dehalogenase"/>
    <property type="match status" value="1"/>
</dbReference>
<dbReference type="NCBIfam" id="TIGR01549">
    <property type="entry name" value="HAD-SF-IA-v1"/>
    <property type="match status" value="1"/>
</dbReference>
<dbReference type="PRINTS" id="PR00413">
    <property type="entry name" value="HADHALOGNASE"/>
</dbReference>
<dbReference type="GO" id="GO:0046872">
    <property type="term" value="F:metal ion binding"/>
    <property type="evidence" value="ECO:0007669"/>
    <property type="project" value="UniProtKB-KW"/>
</dbReference>
<dbReference type="OrthoDB" id="25198at2"/>
<proteinExistence type="predicted"/>
<comment type="cofactor">
    <cofactor evidence="1">
        <name>Mg(2+)</name>
        <dbReference type="ChEBI" id="CHEBI:18420"/>
    </cofactor>
</comment>
<dbReference type="InterPro" id="IPR041492">
    <property type="entry name" value="HAD_2"/>
</dbReference>
<dbReference type="PANTHER" id="PTHR46470:SF2">
    <property type="entry name" value="GLYCERALDEHYDE 3-PHOSPHATE PHOSPHATASE"/>
    <property type="match status" value="1"/>
</dbReference>
<dbReference type="Gene3D" id="3.40.50.1000">
    <property type="entry name" value="HAD superfamily/HAD-like"/>
    <property type="match status" value="1"/>
</dbReference>
<dbReference type="Proteomes" id="UP000095209">
    <property type="component" value="Unassembled WGS sequence"/>
</dbReference>
<dbReference type="Pfam" id="PF13419">
    <property type="entry name" value="HAD_2"/>
    <property type="match status" value="1"/>
</dbReference>
<dbReference type="AlphaFoldDB" id="A0A1E5LFF2"/>
<dbReference type="SUPFAM" id="SSF56784">
    <property type="entry name" value="HAD-like"/>
    <property type="match status" value="1"/>
</dbReference>
<reference evidence="5 6" key="1">
    <citation type="submission" date="2016-08" db="EMBL/GenBank/DDBJ databases">
        <title>Genome of Bacillus solimangrovi GH2-4.</title>
        <authorList>
            <person name="Lim S."/>
            <person name="Kim B.-C."/>
        </authorList>
    </citation>
    <scope>NUCLEOTIDE SEQUENCE [LARGE SCALE GENOMIC DNA]</scope>
    <source>
        <strain evidence="5 6">GH2-4</strain>
    </source>
</reference>
<protein>
    <recommendedName>
        <fullName evidence="7">HAD family hydrolase</fullName>
    </recommendedName>
</protein>
<sequence length="236" mass="27536">MDPIKLVLFDLDDTLVHFDDYWEISVKETFKNHFYTKDMNEHDLFEVFNKVDRFLVGKLDSRQISIEEYRINRFLYSMEQVGETSDVETAIDFERLYQSIGKKNMKPNMKVIKLISDLSNHYRVGVLTNGSKGWQLDKLEAIGLYNVFPNEYIFISEEVGHEKPSPEIYHHVLNTASLQPEQVLIVGDSIENDVLAPIQQGFRAILLNNKDTQKTQISHPLTIITELEELRWILLS</sequence>
<evidence type="ECO:0000256" key="1">
    <source>
        <dbReference type="ARBA" id="ARBA00001946"/>
    </source>
</evidence>
<evidence type="ECO:0000256" key="4">
    <source>
        <dbReference type="ARBA" id="ARBA00022842"/>
    </source>
</evidence>
<evidence type="ECO:0000313" key="6">
    <source>
        <dbReference type="Proteomes" id="UP000095209"/>
    </source>
</evidence>
<dbReference type="InterPro" id="IPR036412">
    <property type="entry name" value="HAD-like_sf"/>
</dbReference>
<dbReference type="SFLD" id="SFLDG01129">
    <property type="entry name" value="C1.5:_HAD__Beta-PGM__Phosphata"/>
    <property type="match status" value="1"/>
</dbReference>
<organism evidence="5 6">
    <name type="scientific">Bacillus solimangrovi</name>
    <dbReference type="NCBI Taxonomy" id="1305675"/>
    <lineage>
        <taxon>Bacteria</taxon>
        <taxon>Bacillati</taxon>
        <taxon>Bacillota</taxon>
        <taxon>Bacilli</taxon>
        <taxon>Bacillales</taxon>
        <taxon>Bacillaceae</taxon>
        <taxon>Bacillus</taxon>
    </lineage>
</organism>
<dbReference type="GO" id="GO:0044281">
    <property type="term" value="P:small molecule metabolic process"/>
    <property type="evidence" value="ECO:0007669"/>
    <property type="project" value="UniProtKB-ARBA"/>
</dbReference>
<evidence type="ECO:0000256" key="3">
    <source>
        <dbReference type="ARBA" id="ARBA00022801"/>
    </source>
</evidence>
<dbReference type="Gene3D" id="1.20.120.710">
    <property type="entry name" value="Haloacid dehalogenase hydrolase-like domain"/>
    <property type="match status" value="1"/>
</dbReference>